<keyword evidence="3" id="KW-1185">Reference proteome</keyword>
<feature type="coiled-coil region" evidence="1">
    <location>
        <begin position="200"/>
        <end position="246"/>
    </location>
</feature>
<organism evidence="2 3">
    <name type="scientific">Pseudobacteroides cellulosolvens ATCC 35603 = DSM 2933</name>
    <dbReference type="NCBI Taxonomy" id="398512"/>
    <lineage>
        <taxon>Bacteria</taxon>
        <taxon>Bacillati</taxon>
        <taxon>Bacillota</taxon>
        <taxon>Clostridia</taxon>
        <taxon>Eubacteriales</taxon>
        <taxon>Oscillospiraceae</taxon>
        <taxon>Pseudobacteroides</taxon>
    </lineage>
</organism>
<keyword evidence="1" id="KW-0175">Coiled coil</keyword>
<accession>A0A0L6JPG6</accession>
<dbReference type="PATRIC" id="fig|398512.5.peg.3131"/>
<dbReference type="Proteomes" id="UP000036923">
    <property type="component" value="Unassembled WGS sequence"/>
</dbReference>
<dbReference type="AlphaFoldDB" id="A0A0L6JPG6"/>
<reference evidence="3" key="1">
    <citation type="submission" date="2015-07" db="EMBL/GenBank/DDBJ databases">
        <title>Near-Complete Genome Sequence of the Cellulolytic Bacterium Bacteroides (Pseudobacteroides) cellulosolvens ATCC 35603.</title>
        <authorList>
            <person name="Dassa B."/>
            <person name="Utturkar S.M."/>
            <person name="Klingeman D.M."/>
            <person name="Hurt R.A."/>
            <person name="Keller M."/>
            <person name="Xu J."/>
            <person name="Reddy Y.H.K."/>
            <person name="Borovok I."/>
            <person name="Grinberg I.R."/>
            <person name="Lamed R."/>
            <person name="Zhivin O."/>
            <person name="Bayer E.A."/>
            <person name="Brown S.D."/>
        </authorList>
    </citation>
    <scope>NUCLEOTIDE SEQUENCE [LARGE SCALE GENOMIC DNA]</scope>
    <source>
        <strain evidence="3">DSM 2933</strain>
    </source>
</reference>
<evidence type="ECO:0000313" key="2">
    <source>
        <dbReference type="EMBL" id="KNY27711.1"/>
    </source>
</evidence>
<protein>
    <submittedName>
        <fullName evidence="2">Uncharacterized protein</fullName>
    </submittedName>
</protein>
<dbReference type="STRING" id="398512.Bccel_2982"/>
<comment type="caution">
    <text evidence="2">The sequence shown here is derived from an EMBL/GenBank/DDBJ whole genome shotgun (WGS) entry which is preliminary data.</text>
</comment>
<name>A0A0L6JPG6_9FIRM</name>
<sequence>MAASISAGYLFKGSDWMEEKKKKNDGLRDAALGVGAQDVVDKFGSASAEYIKGYKGSVDEAGNIISKGLRHISESKVNPDFEYQNLKQQAGFSAERHFVSKENAENIIKGRDIRYSRSNDVGLGNDQRIDVLAVDIDGNPITVNGQPLWSAQMKFCGKYETPQEIKESSEKLAKELAGDKWAKYRGNKVLVPSEQYEHVKKYATEEAQKLHEKAAEFRQNGNFEKAELLEQNARKFEQVAEDVQNSGISSKEAMFLREHAKLATAKYVAETANRAGIEQAKTGAVISATISVSQNIISVIRGEKEIKEALKDTAIDTAKGAGTSYIIGAGGAAIKGVMQTSSNSIFQNLSKTNMPAMIATVSLQVGKSIVRYAKGEINEVELVEELGEKGTGMMAASWGAAIGTAIFPGVGTVIGGMIGYMTSSTIYKSAIQVLQEERVSIERRNKIHALTEAALEAMNKQRRELSILIDNHYKNRQILFEQSFEMIEKSTESNNLELFTTALNNIALEMGKALQFKDFNEFDTFMRNKNMALEF</sequence>
<dbReference type="eggNOG" id="ENOG502Z8PM">
    <property type="taxonomic scope" value="Bacteria"/>
</dbReference>
<evidence type="ECO:0000256" key="1">
    <source>
        <dbReference type="SAM" id="Coils"/>
    </source>
</evidence>
<proteinExistence type="predicted"/>
<gene>
    <name evidence="2" type="ORF">Bccel_2982</name>
</gene>
<evidence type="ECO:0000313" key="3">
    <source>
        <dbReference type="Proteomes" id="UP000036923"/>
    </source>
</evidence>
<dbReference type="EMBL" id="LGTC01000001">
    <property type="protein sequence ID" value="KNY27711.1"/>
    <property type="molecule type" value="Genomic_DNA"/>
</dbReference>